<dbReference type="EC" id="3.4.11.18" evidence="6 7"/>
<dbReference type="PROSITE" id="PS00680">
    <property type="entry name" value="MAP_1"/>
    <property type="match status" value="1"/>
</dbReference>
<evidence type="ECO:0000256" key="7">
    <source>
        <dbReference type="RuleBase" id="RU003653"/>
    </source>
</evidence>
<comment type="cofactor">
    <cofactor evidence="6">
        <name>Co(2+)</name>
        <dbReference type="ChEBI" id="CHEBI:48828"/>
    </cofactor>
    <cofactor evidence="6">
        <name>Zn(2+)</name>
        <dbReference type="ChEBI" id="CHEBI:29105"/>
    </cofactor>
    <cofactor evidence="6">
        <name>Mn(2+)</name>
        <dbReference type="ChEBI" id="CHEBI:29035"/>
    </cofactor>
    <cofactor evidence="6">
        <name>Fe(2+)</name>
        <dbReference type="ChEBI" id="CHEBI:29033"/>
    </cofactor>
    <text evidence="6">Binds 2 divalent metal cations per subunit. Has a high-affinity and a low affinity metal-binding site. The true nature of the physiological cofactor is under debate. The enzyme is active with cobalt, zinc, manganese or divalent iron ions. Most likely, methionine aminopeptidases function as mononuclear Fe(2+)-metalloproteases under physiological conditions, and the catalytically relevant metal-binding site has been assigned to the histidine-containing high-affinity site.</text>
</comment>
<dbReference type="RefSeq" id="WP_092346386.1">
    <property type="nucleotide sequence ID" value="NZ_FNQN01000004.1"/>
</dbReference>
<dbReference type="InterPro" id="IPR002467">
    <property type="entry name" value="Pept_M24A_MAP1"/>
</dbReference>
<protein>
    <recommendedName>
        <fullName evidence="6 7">Methionine aminopeptidase</fullName>
        <shortName evidence="6">MAP</shortName>
        <shortName evidence="6">MetAP</shortName>
        <ecNumber evidence="6 7">3.4.11.18</ecNumber>
    </recommendedName>
    <alternativeName>
        <fullName evidence="6">Peptidase M</fullName>
    </alternativeName>
</protein>
<evidence type="ECO:0000256" key="1">
    <source>
        <dbReference type="ARBA" id="ARBA00002521"/>
    </source>
</evidence>
<name>A0A1H3ZJY6_9BACT</name>
<dbReference type="Gene3D" id="3.90.230.10">
    <property type="entry name" value="Creatinase/methionine aminopeptidase superfamily"/>
    <property type="match status" value="1"/>
</dbReference>
<dbReference type="GO" id="GO:0006508">
    <property type="term" value="P:proteolysis"/>
    <property type="evidence" value="ECO:0007669"/>
    <property type="project" value="UniProtKB-KW"/>
</dbReference>
<proteinExistence type="inferred from homology"/>
<organism evidence="9 10">
    <name type="scientific">Desulfuromusa kysingii</name>
    <dbReference type="NCBI Taxonomy" id="37625"/>
    <lineage>
        <taxon>Bacteria</taxon>
        <taxon>Pseudomonadati</taxon>
        <taxon>Thermodesulfobacteriota</taxon>
        <taxon>Desulfuromonadia</taxon>
        <taxon>Desulfuromonadales</taxon>
        <taxon>Geopsychrobacteraceae</taxon>
        <taxon>Desulfuromusa</taxon>
    </lineage>
</organism>
<comment type="catalytic activity">
    <reaction evidence="6 7">
        <text>Release of N-terminal amino acids, preferentially methionine, from peptides and arylamides.</text>
        <dbReference type="EC" id="3.4.11.18"/>
    </reaction>
</comment>
<keyword evidence="5 6" id="KW-0378">Hydrolase</keyword>
<evidence type="ECO:0000256" key="3">
    <source>
        <dbReference type="ARBA" id="ARBA00022670"/>
    </source>
</evidence>
<sequence length="251" mass="27905">MVVIKTQEEIEKMRRAGKLAAELLAYIGPFVKEGVSTQYLNDLCEEFTQKHGAISAPLNYHGFPKSICTSINNVVCHGIPSETEILKSGDIVNVDITLIVDGYHGDTSYTFQIGGVDEQIQKLVYRTEKAMYRGIAAIKPGKYLYEVGKAIEKYIDKFNYSIVRAYGGHGIGKKFHEDPHVLHHYSPENRIRLQEGMIFTVEPMINLGKSFAVETSEVDGWTVTTTDGSVSAQFEHTVLVTAEGAEILTKV</sequence>
<feature type="binding site" evidence="6">
    <location>
        <position position="106"/>
    </location>
    <ligand>
        <name>a divalent metal cation</name>
        <dbReference type="ChEBI" id="CHEBI:60240"/>
        <label>1</label>
    </ligand>
</feature>
<feature type="binding site" evidence="6">
    <location>
        <position position="95"/>
    </location>
    <ligand>
        <name>a divalent metal cation</name>
        <dbReference type="ChEBI" id="CHEBI:60240"/>
        <label>1</label>
    </ligand>
</feature>
<comment type="similarity">
    <text evidence="6">Belongs to the peptidase M24A family. Methionine aminopeptidase type 1 subfamily.</text>
</comment>
<dbReference type="GO" id="GO:0004239">
    <property type="term" value="F:initiator methionyl aminopeptidase activity"/>
    <property type="evidence" value="ECO:0007669"/>
    <property type="project" value="UniProtKB-UniRule"/>
</dbReference>
<feature type="binding site" evidence="6">
    <location>
        <position position="235"/>
    </location>
    <ligand>
        <name>a divalent metal cation</name>
        <dbReference type="ChEBI" id="CHEBI:60240"/>
        <label>2</label>
        <note>catalytic</note>
    </ligand>
</feature>
<keyword evidence="4 6" id="KW-0479">Metal-binding</keyword>
<dbReference type="GO" id="GO:0046872">
    <property type="term" value="F:metal ion binding"/>
    <property type="evidence" value="ECO:0007669"/>
    <property type="project" value="UniProtKB-UniRule"/>
</dbReference>
<dbReference type="PRINTS" id="PR00599">
    <property type="entry name" value="MAPEPTIDASE"/>
</dbReference>
<evidence type="ECO:0000313" key="10">
    <source>
        <dbReference type="Proteomes" id="UP000199409"/>
    </source>
</evidence>
<feature type="binding site" evidence="6">
    <location>
        <position position="106"/>
    </location>
    <ligand>
        <name>a divalent metal cation</name>
        <dbReference type="ChEBI" id="CHEBI:60240"/>
        <label>2</label>
        <note>catalytic</note>
    </ligand>
</feature>
<feature type="binding site" evidence="6">
    <location>
        <position position="235"/>
    </location>
    <ligand>
        <name>a divalent metal cation</name>
        <dbReference type="ChEBI" id="CHEBI:60240"/>
        <label>1</label>
    </ligand>
</feature>
<dbReference type="Pfam" id="PF00557">
    <property type="entry name" value="Peptidase_M24"/>
    <property type="match status" value="1"/>
</dbReference>
<keyword evidence="3 6" id="KW-0645">Protease</keyword>
<feature type="domain" description="Peptidase M24" evidence="8">
    <location>
        <begin position="11"/>
        <end position="242"/>
    </location>
</feature>
<evidence type="ECO:0000313" key="9">
    <source>
        <dbReference type="EMBL" id="SEA23574.1"/>
    </source>
</evidence>
<dbReference type="PANTHER" id="PTHR43330:SF27">
    <property type="entry name" value="METHIONINE AMINOPEPTIDASE"/>
    <property type="match status" value="1"/>
</dbReference>
<feature type="binding site" evidence="6">
    <location>
        <position position="202"/>
    </location>
    <ligand>
        <name>a divalent metal cation</name>
        <dbReference type="ChEBI" id="CHEBI:60240"/>
        <label>2</label>
        <note>catalytic</note>
    </ligand>
</feature>
<keyword evidence="2 6" id="KW-0031">Aminopeptidase</keyword>
<dbReference type="PANTHER" id="PTHR43330">
    <property type="entry name" value="METHIONINE AMINOPEPTIDASE"/>
    <property type="match status" value="1"/>
</dbReference>
<dbReference type="NCBIfam" id="TIGR00500">
    <property type="entry name" value="met_pdase_I"/>
    <property type="match status" value="1"/>
</dbReference>
<dbReference type="GO" id="GO:0005829">
    <property type="term" value="C:cytosol"/>
    <property type="evidence" value="ECO:0007669"/>
    <property type="project" value="TreeGrafter"/>
</dbReference>
<comment type="function">
    <text evidence="1 6">Removes the N-terminal methionine from nascent proteins. The N-terminal methionine is often cleaved when the second residue in the primary sequence is small and uncharged (Met-Ala-, Cys, Gly, Pro, Ser, Thr, or Val). Requires deformylation of the N(alpha)-formylated initiator methionine before it can be hydrolyzed.</text>
</comment>
<dbReference type="GO" id="GO:0070006">
    <property type="term" value="F:metalloaminopeptidase activity"/>
    <property type="evidence" value="ECO:0007669"/>
    <property type="project" value="UniProtKB-UniRule"/>
</dbReference>
<dbReference type="OrthoDB" id="9802055at2"/>
<gene>
    <name evidence="6" type="primary">map</name>
    <name evidence="9" type="ORF">SAMN05660420_01543</name>
</gene>
<feature type="binding site" evidence="6">
    <location>
        <position position="176"/>
    </location>
    <ligand>
        <name>substrate</name>
    </ligand>
</feature>
<dbReference type="AlphaFoldDB" id="A0A1H3ZJY6"/>
<evidence type="ECO:0000256" key="2">
    <source>
        <dbReference type="ARBA" id="ARBA00022438"/>
    </source>
</evidence>
<dbReference type="SUPFAM" id="SSF55920">
    <property type="entry name" value="Creatinase/aminopeptidase"/>
    <property type="match status" value="1"/>
</dbReference>
<evidence type="ECO:0000256" key="5">
    <source>
        <dbReference type="ARBA" id="ARBA00022801"/>
    </source>
</evidence>
<dbReference type="Proteomes" id="UP000199409">
    <property type="component" value="Unassembled WGS sequence"/>
</dbReference>
<accession>A0A1H3ZJY6</accession>
<keyword evidence="10" id="KW-1185">Reference proteome</keyword>
<evidence type="ECO:0000256" key="4">
    <source>
        <dbReference type="ARBA" id="ARBA00022723"/>
    </source>
</evidence>
<dbReference type="STRING" id="37625.SAMN05660420_01543"/>
<comment type="subunit">
    <text evidence="6">Monomer.</text>
</comment>
<evidence type="ECO:0000259" key="8">
    <source>
        <dbReference type="Pfam" id="PF00557"/>
    </source>
</evidence>
<feature type="binding site" evidence="6">
    <location>
        <position position="169"/>
    </location>
    <ligand>
        <name>a divalent metal cation</name>
        <dbReference type="ChEBI" id="CHEBI:60240"/>
        <label>2</label>
        <note>catalytic</note>
    </ligand>
</feature>
<dbReference type="InterPro" id="IPR001714">
    <property type="entry name" value="Pept_M24_MAP"/>
</dbReference>
<dbReference type="HAMAP" id="MF_01974">
    <property type="entry name" value="MetAP_1"/>
    <property type="match status" value="1"/>
</dbReference>
<evidence type="ECO:0000256" key="6">
    <source>
        <dbReference type="HAMAP-Rule" id="MF_01974"/>
    </source>
</evidence>
<reference evidence="9 10" key="1">
    <citation type="submission" date="2016-10" db="EMBL/GenBank/DDBJ databases">
        <authorList>
            <person name="de Groot N.N."/>
        </authorList>
    </citation>
    <scope>NUCLEOTIDE SEQUENCE [LARGE SCALE GENOMIC DNA]</scope>
    <source>
        <strain evidence="9 10">DSM 7343</strain>
    </source>
</reference>
<feature type="binding site" evidence="6">
    <location>
        <position position="77"/>
    </location>
    <ligand>
        <name>substrate</name>
    </ligand>
</feature>
<dbReference type="CDD" id="cd01086">
    <property type="entry name" value="MetAP1"/>
    <property type="match status" value="1"/>
</dbReference>
<dbReference type="InterPro" id="IPR000994">
    <property type="entry name" value="Pept_M24"/>
</dbReference>
<dbReference type="InterPro" id="IPR036005">
    <property type="entry name" value="Creatinase/aminopeptidase-like"/>
</dbReference>
<dbReference type="EMBL" id="FNQN01000004">
    <property type="protein sequence ID" value="SEA23574.1"/>
    <property type="molecule type" value="Genomic_DNA"/>
</dbReference>